<proteinExistence type="predicted"/>
<keyword evidence="1" id="KW-0732">Signal</keyword>
<dbReference type="Proteomes" id="UP001302321">
    <property type="component" value="Unassembled WGS sequence"/>
</dbReference>
<gene>
    <name evidence="2" type="ORF">QBC36DRAFT_322906</name>
</gene>
<comment type="caution">
    <text evidence="2">The sequence shown here is derived from an EMBL/GenBank/DDBJ whole genome shotgun (WGS) entry which is preliminary data.</text>
</comment>
<feature type="signal peptide" evidence="1">
    <location>
        <begin position="1"/>
        <end position="18"/>
    </location>
</feature>
<feature type="chain" id="PRO_5042890372" description="Secreted protein" evidence="1">
    <location>
        <begin position="19"/>
        <end position="134"/>
    </location>
</feature>
<evidence type="ECO:0008006" key="4">
    <source>
        <dbReference type="Google" id="ProtNLM"/>
    </source>
</evidence>
<evidence type="ECO:0000313" key="2">
    <source>
        <dbReference type="EMBL" id="KAK4179254.1"/>
    </source>
</evidence>
<reference evidence="2" key="1">
    <citation type="journal article" date="2023" name="Mol. Phylogenet. Evol.">
        <title>Genome-scale phylogeny and comparative genomics of the fungal order Sordariales.</title>
        <authorList>
            <person name="Hensen N."/>
            <person name="Bonometti L."/>
            <person name="Westerberg I."/>
            <person name="Brannstrom I.O."/>
            <person name="Guillou S."/>
            <person name="Cros-Aarteil S."/>
            <person name="Calhoun S."/>
            <person name="Haridas S."/>
            <person name="Kuo A."/>
            <person name="Mondo S."/>
            <person name="Pangilinan J."/>
            <person name="Riley R."/>
            <person name="LaButti K."/>
            <person name="Andreopoulos B."/>
            <person name="Lipzen A."/>
            <person name="Chen C."/>
            <person name="Yan M."/>
            <person name="Daum C."/>
            <person name="Ng V."/>
            <person name="Clum A."/>
            <person name="Steindorff A."/>
            <person name="Ohm R.A."/>
            <person name="Martin F."/>
            <person name="Silar P."/>
            <person name="Natvig D.O."/>
            <person name="Lalanne C."/>
            <person name="Gautier V."/>
            <person name="Ament-Velasquez S.L."/>
            <person name="Kruys A."/>
            <person name="Hutchinson M.I."/>
            <person name="Powell A.J."/>
            <person name="Barry K."/>
            <person name="Miller A.N."/>
            <person name="Grigoriev I.V."/>
            <person name="Debuchy R."/>
            <person name="Gladieux P."/>
            <person name="Hiltunen Thoren M."/>
            <person name="Johannesson H."/>
        </authorList>
    </citation>
    <scope>NUCLEOTIDE SEQUENCE</scope>
    <source>
        <strain evidence="2">CBS 892.96</strain>
    </source>
</reference>
<dbReference type="AlphaFoldDB" id="A0AAN6WC37"/>
<evidence type="ECO:0000313" key="3">
    <source>
        <dbReference type="Proteomes" id="UP001302321"/>
    </source>
</evidence>
<accession>A0AAN6WC37</accession>
<sequence length="134" mass="15426">MMMYFSLLFFVFMCRTLGPVGCPWRRWKLEMGYQRVRCSRQGGRNRESMREAQWELSTVNIDGDVDDGSSRPQGASRLSLKLQTPANDKRNSTHIVIWMTQVIVDICFDQVRAAFRATSSLVNLLPSRQSSASW</sequence>
<evidence type="ECO:0000256" key="1">
    <source>
        <dbReference type="SAM" id="SignalP"/>
    </source>
</evidence>
<dbReference type="EMBL" id="MU866120">
    <property type="protein sequence ID" value="KAK4179254.1"/>
    <property type="molecule type" value="Genomic_DNA"/>
</dbReference>
<name>A0AAN6WC37_9PEZI</name>
<keyword evidence="3" id="KW-1185">Reference proteome</keyword>
<organism evidence="2 3">
    <name type="scientific">Triangularia setosa</name>
    <dbReference type="NCBI Taxonomy" id="2587417"/>
    <lineage>
        <taxon>Eukaryota</taxon>
        <taxon>Fungi</taxon>
        <taxon>Dikarya</taxon>
        <taxon>Ascomycota</taxon>
        <taxon>Pezizomycotina</taxon>
        <taxon>Sordariomycetes</taxon>
        <taxon>Sordariomycetidae</taxon>
        <taxon>Sordariales</taxon>
        <taxon>Podosporaceae</taxon>
        <taxon>Triangularia</taxon>
    </lineage>
</organism>
<reference evidence="2" key="2">
    <citation type="submission" date="2023-05" db="EMBL/GenBank/DDBJ databases">
        <authorList>
            <consortium name="Lawrence Berkeley National Laboratory"/>
            <person name="Steindorff A."/>
            <person name="Hensen N."/>
            <person name="Bonometti L."/>
            <person name="Westerberg I."/>
            <person name="Brannstrom I.O."/>
            <person name="Guillou S."/>
            <person name="Cros-Aarteil S."/>
            <person name="Calhoun S."/>
            <person name="Haridas S."/>
            <person name="Kuo A."/>
            <person name="Mondo S."/>
            <person name="Pangilinan J."/>
            <person name="Riley R."/>
            <person name="Labutti K."/>
            <person name="Andreopoulos B."/>
            <person name="Lipzen A."/>
            <person name="Chen C."/>
            <person name="Yanf M."/>
            <person name="Daum C."/>
            <person name="Ng V."/>
            <person name="Clum A."/>
            <person name="Ohm R."/>
            <person name="Martin F."/>
            <person name="Silar P."/>
            <person name="Natvig D."/>
            <person name="Lalanne C."/>
            <person name="Gautier V."/>
            <person name="Ament-Velasquez S.L."/>
            <person name="Kruys A."/>
            <person name="Hutchinson M.I."/>
            <person name="Powell A.J."/>
            <person name="Barry K."/>
            <person name="Miller A.N."/>
            <person name="Grigoriev I.V."/>
            <person name="Debuchy R."/>
            <person name="Gladieux P."/>
            <person name="Thoren M.H."/>
            <person name="Johannesson H."/>
        </authorList>
    </citation>
    <scope>NUCLEOTIDE SEQUENCE</scope>
    <source>
        <strain evidence="2">CBS 892.96</strain>
    </source>
</reference>
<protein>
    <recommendedName>
        <fullName evidence="4">Secreted protein</fullName>
    </recommendedName>
</protein>